<accession>A0ACC2HDI2</accession>
<evidence type="ECO:0000313" key="2">
    <source>
        <dbReference type="Proteomes" id="UP001157502"/>
    </source>
</evidence>
<gene>
    <name evidence="1" type="ORF">DPEC_G00035200</name>
</gene>
<reference evidence="1" key="1">
    <citation type="submission" date="2021-05" db="EMBL/GenBank/DDBJ databases">
        <authorList>
            <person name="Pan Q."/>
            <person name="Jouanno E."/>
            <person name="Zahm M."/>
            <person name="Klopp C."/>
            <person name="Cabau C."/>
            <person name="Louis A."/>
            <person name="Berthelot C."/>
            <person name="Parey E."/>
            <person name="Roest Crollius H."/>
            <person name="Montfort J."/>
            <person name="Robinson-Rechavi M."/>
            <person name="Bouchez O."/>
            <person name="Lampietro C."/>
            <person name="Lopez Roques C."/>
            <person name="Donnadieu C."/>
            <person name="Postlethwait J."/>
            <person name="Bobe J."/>
            <person name="Dillon D."/>
            <person name="Chandos A."/>
            <person name="von Hippel F."/>
            <person name="Guiguen Y."/>
        </authorList>
    </citation>
    <scope>NUCLEOTIDE SEQUENCE</scope>
    <source>
        <strain evidence="1">YG-Jan2019</strain>
    </source>
</reference>
<organism evidence="1 2">
    <name type="scientific">Dallia pectoralis</name>
    <name type="common">Alaska blackfish</name>
    <dbReference type="NCBI Taxonomy" id="75939"/>
    <lineage>
        <taxon>Eukaryota</taxon>
        <taxon>Metazoa</taxon>
        <taxon>Chordata</taxon>
        <taxon>Craniata</taxon>
        <taxon>Vertebrata</taxon>
        <taxon>Euteleostomi</taxon>
        <taxon>Actinopterygii</taxon>
        <taxon>Neopterygii</taxon>
        <taxon>Teleostei</taxon>
        <taxon>Protacanthopterygii</taxon>
        <taxon>Esociformes</taxon>
        <taxon>Umbridae</taxon>
        <taxon>Dallia</taxon>
    </lineage>
</organism>
<keyword evidence="2" id="KW-1185">Reference proteome</keyword>
<name>A0ACC2HDI2_DALPE</name>
<sequence>MDLDQCTSSSIKHPTLLPGQNLSSRDWGHPDLHMLEAQYMPANVITNTLLGLFGLGFQPSLASLRQKRDPGRMDVGRCMPQTPWLDRVCPIQSALTSARSSVVNHSFTYRNERLDDLKRPKAQ</sequence>
<dbReference type="EMBL" id="CM055730">
    <property type="protein sequence ID" value="KAJ8013953.1"/>
    <property type="molecule type" value="Genomic_DNA"/>
</dbReference>
<comment type="caution">
    <text evidence="1">The sequence shown here is derived from an EMBL/GenBank/DDBJ whole genome shotgun (WGS) entry which is preliminary data.</text>
</comment>
<dbReference type="Proteomes" id="UP001157502">
    <property type="component" value="Chromosome 3"/>
</dbReference>
<proteinExistence type="predicted"/>
<protein>
    <submittedName>
        <fullName evidence="1">Uncharacterized protein</fullName>
    </submittedName>
</protein>
<evidence type="ECO:0000313" key="1">
    <source>
        <dbReference type="EMBL" id="KAJ8013953.1"/>
    </source>
</evidence>